<dbReference type="Gene3D" id="3.30.2340.10">
    <property type="entry name" value="TruD, insertion domain"/>
    <property type="match status" value="1"/>
</dbReference>
<dbReference type="Proteomes" id="UP000317243">
    <property type="component" value="Unassembled WGS sequence"/>
</dbReference>
<dbReference type="AlphaFoldDB" id="A0A5C5X510"/>
<dbReference type="InterPro" id="IPR050170">
    <property type="entry name" value="TruD_pseudoU_synthase"/>
</dbReference>
<comment type="caution">
    <text evidence="6">The sequence shown here is derived from an EMBL/GenBank/DDBJ whole genome shotgun (WGS) entry which is preliminary data.</text>
</comment>
<name>A0A5C5X510_9PLAN</name>
<evidence type="ECO:0000256" key="1">
    <source>
        <dbReference type="ARBA" id="ARBA00007953"/>
    </source>
</evidence>
<organism evidence="6 7">
    <name type="scientific">Thalassoglobus neptunius</name>
    <dbReference type="NCBI Taxonomy" id="1938619"/>
    <lineage>
        <taxon>Bacteria</taxon>
        <taxon>Pseudomonadati</taxon>
        <taxon>Planctomycetota</taxon>
        <taxon>Planctomycetia</taxon>
        <taxon>Planctomycetales</taxon>
        <taxon>Planctomycetaceae</taxon>
        <taxon>Thalassoglobus</taxon>
    </lineage>
</organism>
<evidence type="ECO:0000256" key="4">
    <source>
        <dbReference type="HAMAP-Rule" id="MF_01082"/>
    </source>
</evidence>
<dbReference type="PANTHER" id="PTHR47811:SF1">
    <property type="entry name" value="TRNA PSEUDOURIDINE SYNTHASE D"/>
    <property type="match status" value="1"/>
</dbReference>
<comment type="catalytic activity">
    <reaction evidence="4">
        <text>uridine(13) in tRNA = pseudouridine(13) in tRNA</text>
        <dbReference type="Rhea" id="RHEA:42540"/>
        <dbReference type="Rhea" id="RHEA-COMP:10105"/>
        <dbReference type="Rhea" id="RHEA-COMP:10106"/>
        <dbReference type="ChEBI" id="CHEBI:65314"/>
        <dbReference type="ChEBI" id="CHEBI:65315"/>
        <dbReference type="EC" id="5.4.99.27"/>
    </reaction>
</comment>
<dbReference type="InterPro" id="IPR011760">
    <property type="entry name" value="PsdUridine_synth_TruD_insert"/>
</dbReference>
<protein>
    <recommendedName>
        <fullName evidence="4">tRNA pseudouridine synthase D</fullName>
        <ecNumber evidence="4">5.4.99.27</ecNumber>
    </recommendedName>
    <alternativeName>
        <fullName evidence="4">tRNA pseudouridine(13) synthase</fullName>
    </alternativeName>
    <alternativeName>
        <fullName evidence="4">tRNA pseudouridylate synthase D</fullName>
    </alternativeName>
    <alternativeName>
        <fullName evidence="4">tRNA-uridine isomerase D</fullName>
    </alternativeName>
</protein>
<proteinExistence type="inferred from homology"/>
<accession>A0A5C5X510</accession>
<dbReference type="EMBL" id="SIHI01000001">
    <property type="protein sequence ID" value="TWT57411.1"/>
    <property type="molecule type" value="Genomic_DNA"/>
</dbReference>
<dbReference type="GO" id="GO:0003723">
    <property type="term" value="F:RNA binding"/>
    <property type="evidence" value="ECO:0007669"/>
    <property type="project" value="InterPro"/>
</dbReference>
<gene>
    <name evidence="6" type="primary">truD_1</name>
    <name evidence="4" type="synonym">truD</name>
    <name evidence="6" type="ORF">KOR42_07720</name>
</gene>
<evidence type="ECO:0000313" key="7">
    <source>
        <dbReference type="Proteomes" id="UP000317243"/>
    </source>
</evidence>
<dbReference type="InterPro" id="IPR020103">
    <property type="entry name" value="PsdUridine_synth_cat_dom_sf"/>
</dbReference>
<dbReference type="RefSeq" id="WP_146507245.1">
    <property type="nucleotide sequence ID" value="NZ_SIHI01000001.1"/>
</dbReference>
<dbReference type="GO" id="GO:0005829">
    <property type="term" value="C:cytosol"/>
    <property type="evidence" value="ECO:0007669"/>
    <property type="project" value="TreeGrafter"/>
</dbReference>
<dbReference type="OrthoDB" id="1550679at2"/>
<dbReference type="HAMAP" id="MF_01082">
    <property type="entry name" value="TruD"/>
    <property type="match status" value="1"/>
</dbReference>
<evidence type="ECO:0000313" key="6">
    <source>
        <dbReference type="EMBL" id="TWT57411.1"/>
    </source>
</evidence>
<comment type="function">
    <text evidence="4">Responsible for synthesis of pseudouridine from uracil-13 in transfer RNAs.</text>
</comment>
<sequence length="354" mass="39931">METLSQQLQAPLPYLTEEVQGIQGTLKTAPSDFRVDEIPLYLPSGEGTHLYLKIEKTGVSSEQLLMHLAKVLEVARREIGVAGLKDRQAVTRQWVSVPENCESRIPQIDTDAIRVLQVSRHGNKLKTGHLVGNRFEIVVRDVASDALARAQQIRDMLLQSGVPNFFGTQRFGIDSETLETGEKLLRGTLSPQSIPPQRRKFLVRLALSSVQSALFNLVLSERLRNGCVHQVRKGDVLQVVRSGGPFISDDPETDQQRFDQREVVTTGPLFGPKMKQPVELPGREEAEILERSQFTPEHFKQFKKLTPGARRPLIIWLEELEVDPFDGGLRFRFDLPSGVYATMVLREFMKNDVN</sequence>
<dbReference type="InterPro" id="IPR043165">
    <property type="entry name" value="TruD_insert_sf"/>
</dbReference>
<dbReference type="SUPFAM" id="SSF55120">
    <property type="entry name" value="Pseudouridine synthase"/>
    <property type="match status" value="1"/>
</dbReference>
<keyword evidence="2 4" id="KW-0819">tRNA processing</keyword>
<feature type="domain" description="TRUD" evidence="5">
    <location>
        <begin position="161"/>
        <end position="315"/>
    </location>
</feature>
<feature type="active site" description="Nucleophile" evidence="4">
    <location>
        <position position="86"/>
    </location>
</feature>
<evidence type="ECO:0000256" key="3">
    <source>
        <dbReference type="ARBA" id="ARBA00023235"/>
    </source>
</evidence>
<dbReference type="PANTHER" id="PTHR47811">
    <property type="entry name" value="TRNA PSEUDOURIDINE SYNTHASE D"/>
    <property type="match status" value="1"/>
</dbReference>
<dbReference type="PROSITE" id="PS01268">
    <property type="entry name" value="UPF0024"/>
    <property type="match status" value="1"/>
</dbReference>
<dbReference type="Gene3D" id="3.30.2350.20">
    <property type="entry name" value="TruD, catalytic domain"/>
    <property type="match status" value="1"/>
</dbReference>
<dbReference type="InterPro" id="IPR001656">
    <property type="entry name" value="PsdUridine_synth_TruD"/>
</dbReference>
<comment type="similarity">
    <text evidence="1 4">Belongs to the pseudouridine synthase TruD family.</text>
</comment>
<dbReference type="InterPro" id="IPR042214">
    <property type="entry name" value="TruD_catalytic"/>
</dbReference>
<keyword evidence="7" id="KW-1185">Reference proteome</keyword>
<evidence type="ECO:0000259" key="5">
    <source>
        <dbReference type="PROSITE" id="PS50984"/>
    </source>
</evidence>
<evidence type="ECO:0000256" key="2">
    <source>
        <dbReference type="ARBA" id="ARBA00022694"/>
    </source>
</evidence>
<dbReference type="PROSITE" id="PS50984">
    <property type="entry name" value="TRUD"/>
    <property type="match status" value="1"/>
</dbReference>
<reference evidence="6 7" key="1">
    <citation type="submission" date="2019-02" db="EMBL/GenBank/DDBJ databases">
        <title>Deep-cultivation of Planctomycetes and their phenomic and genomic characterization uncovers novel biology.</title>
        <authorList>
            <person name="Wiegand S."/>
            <person name="Jogler M."/>
            <person name="Boedeker C."/>
            <person name="Pinto D."/>
            <person name="Vollmers J."/>
            <person name="Rivas-Marin E."/>
            <person name="Kohn T."/>
            <person name="Peeters S.H."/>
            <person name="Heuer A."/>
            <person name="Rast P."/>
            <person name="Oberbeckmann S."/>
            <person name="Bunk B."/>
            <person name="Jeske O."/>
            <person name="Meyerdierks A."/>
            <person name="Storesund J.E."/>
            <person name="Kallscheuer N."/>
            <person name="Luecker S."/>
            <person name="Lage O.M."/>
            <person name="Pohl T."/>
            <person name="Merkel B.J."/>
            <person name="Hornburger P."/>
            <person name="Mueller R.-W."/>
            <person name="Bruemmer F."/>
            <person name="Labrenz M."/>
            <person name="Spormann A.M."/>
            <person name="Op Den Camp H."/>
            <person name="Overmann J."/>
            <person name="Amann R."/>
            <person name="Jetten M.S.M."/>
            <person name="Mascher T."/>
            <person name="Medema M.H."/>
            <person name="Devos D.P."/>
            <person name="Kaster A.-K."/>
            <person name="Ovreas L."/>
            <person name="Rohde M."/>
            <person name="Galperin M.Y."/>
            <person name="Jogler C."/>
        </authorList>
    </citation>
    <scope>NUCLEOTIDE SEQUENCE [LARGE SCALE GENOMIC DNA]</scope>
    <source>
        <strain evidence="6 7">KOR42</strain>
    </source>
</reference>
<keyword evidence="3 4" id="KW-0413">Isomerase</keyword>
<dbReference type="GO" id="GO:0031119">
    <property type="term" value="P:tRNA pseudouridine synthesis"/>
    <property type="evidence" value="ECO:0007669"/>
    <property type="project" value="UniProtKB-UniRule"/>
</dbReference>
<dbReference type="GO" id="GO:0160150">
    <property type="term" value="F:tRNA pseudouridine(13) synthase activity"/>
    <property type="evidence" value="ECO:0007669"/>
    <property type="project" value="UniProtKB-EC"/>
</dbReference>
<dbReference type="InterPro" id="IPR020119">
    <property type="entry name" value="PsdUridine_synth_TruD_CS"/>
</dbReference>
<dbReference type="Pfam" id="PF01142">
    <property type="entry name" value="TruD"/>
    <property type="match status" value="2"/>
</dbReference>
<dbReference type="EC" id="5.4.99.27" evidence="4"/>